<dbReference type="InterPro" id="IPR000515">
    <property type="entry name" value="MetI-like"/>
</dbReference>
<keyword evidence="10" id="KW-1185">Reference proteome</keyword>
<dbReference type="RefSeq" id="WP_370720384.1">
    <property type="nucleotide sequence ID" value="NZ_JBGGTQ010000009.1"/>
</dbReference>
<dbReference type="PROSITE" id="PS50928">
    <property type="entry name" value="ABC_TM1"/>
    <property type="match status" value="1"/>
</dbReference>
<keyword evidence="3" id="KW-1003">Cell membrane</keyword>
<evidence type="ECO:0000256" key="1">
    <source>
        <dbReference type="ARBA" id="ARBA00004651"/>
    </source>
</evidence>
<dbReference type="PANTHER" id="PTHR30151:SF41">
    <property type="entry name" value="ABC TRANSPORTER PERMEASE PROTEIN"/>
    <property type="match status" value="1"/>
</dbReference>
<sequence>MTELLATARAERAAPVPGAPAGRLATALRRGAMALVGVAVLVLVWELYRALGPVQGVQVGGERLLPRADPRSMPGVVEVLRTLGRPEVSLPGSRTVGVAVLAAAGGTLLMAAGGWVLGSVVGIGLAVLMQRFRLVERGLLPYVVLSQTVPVIAIAPLVAGWGGRLQLTPALSWQPWMSVVVLSAYLAFCPVAVGMLRGLHATTGIARELFRSFAATGRQTLLGLRFPASLPFLAPALRLAAAQAVVGAIVAEISTGTRGGIGRLVLQYAQQATSAPGRLYAAILGAALLGLLASALVASLVAVLGVLVHRSGGPR</sequence>
<gene>
    <name evidence="9" type="ORF">AB2L28_18100</name>
</gene>
<evidence type="ECO:0000256" key="2">
    <source>
        <dbReference type="ARBA" id="ARBA00022448"/>
    </source>
</evidence>
<comment type="caution">
    <text evidence="9">The sequence shown here is derived from an EMBL/GenBank/DDBJ whole genome shotgun (WGS) entry which is preliminary data.</text>
</comment>
<dbReference type="Proteomes" id="UP001566476">
    <property type="component" value="Unassembled WGS sequence"/>
</dbReference>
<feature type="domain" description="ABC transmembrane type-1" evidence="8">
    <location>
        <begin position="104"/>
        <end position="301"/>
    </location>
</feature>
<evidence type="ECO:0000313" key="9">
    <source>
        <dbReference type="EMBL" id="MEZ0494153.1"/>
    </source>
</evidence>
<dbReference type="SUPFAM" id="SSF161098">
    <property type="entry name" value="MetI-like"/>
    <property type="match status" value="1"/>
</dbReference>
<dbReference type="InterPro" id="IPR035906">
    <property type="entry name" value="MetI-like_sf"/>
</dbReference>
<evidence type="ECO:0000256" key="4">
    <source>
        <dbReference type="ARBA" id="ARBA00022692"/>
    </source>
</evidence>
<proteinExistence type="inferred from homology"/>
<comment type="subcellular location">
    <subcellularLocation>
        <location evidence="1 7">Cell membrane</location>
        <topology evidence="1 7">Multi-pass membrane protein</topology>
    </subcellularLocation>
</comment>
<reference evidence="9 10" key="1">
    <citation type="submission" date="2024-07" db="EMBL/GenBank/DDBJ databases">
        <authorList>
            <person name="Thanompreechachai J."/>
            <person name="Duangmal K."/>
        </authorList>
    </citation>
    <scope>NUCLEOTIDE SEQUENCE [LARGE SCALE GENOMIC DNA]</scope>
    <source>
        <strain evidence="9 10">TBRC 1896</strain>
    </source>
</reference>
<dbReference type="Pfam" id="PF00528">
    <property type="entry name" value="BPD_transp_1"/>
    <property type="match status" value="1"/>
</dbReference>
<dbReference type="CDD" id="cd06261">
    <property type="entry name" value="TM_PBP2"/>
    <property type="match status" value="1"/>
</dbReference>
<dbReference type="EMBL" id="JBGGTQ010000009">
    <property type="protein sequence ID" value="MEZ0494153.1"/>
    <property type="molecule type" value="Genomic_DNA"/>
</dbReference>
<evidence type="ECO:0000256" key="3">
    <source>
        <dbReference type="ARBA" id="ARBA00022475"/>
    </source>
</evidence>
<keyword evidence="6 7" id="KW-0472">Membrane</keyword>
<name>A0ABV4I638_9ACTN</name>
<feature type="transmembrane region" description="Helical" evidence="7">
    <location>
        <begin position="98"/>
        <end position="127"/>
    </location>
</feature>
<accession>A0ABV4I638</accession>
<feature type="transmembrane region" description="Helical" evidence="7">
    <location>
        <begin position="279"/>
        <end position="308"/>
    </location>
</feature>
<feature type="transmembrane region" description="Helical" evidence="7">
    <location>
        <begin position="31"/>
        <end position="48"/>
    </location>
</feature>
<evidence type="ECO:0000256" key="6">
    <source>
        <dbReference type="ARBA" id="ARBA00023136"/>
    </source>
</evidence>
<evidence type="ECO:0000256" key="7">
    <source>
        <dbReference type="RuleBase" id="RU363032"/>
    </source>
</evidence>
<dbReference type="PANTHER" id="PTHR30151">
    <property type="entry name" value="ALKANE SULFONATE ABC TRANSPORTER-RELATED, MEMBRANE SUBUNIT"/>
    <property type="match status" value="1"/>
</dbReference>
<evidence type="ECO:0000256" key="5">
    <source>
        <dbReference type="ARBA" id="ARBA00022989"/>
    </source>
</evidence>
<evidence type="ECO:0000313" key="10">
    <source>
        <dbReference type="Proteomes" id="UP001566476"/>
    </source>
</evidence>
<dbReference type="Gene3D" id="1.10.3720.10">
    <property type="entry name" value="MetI-like"/>
    <property type="match status" value="1"/>
</dbReference>
<keyword evidence="5 7" id="KW-1133">Transmembrane helix</keyword>
<keyword evidence="2 7" id="KW-0813">Transport</keyword>
<organism evidence="9 10">
    <name type="scientific">Kineococcus mangrovi</name>
    <dbReference type="NCBI Taxonomy" id="1660183"/>
    <lineage>
        <taxon>Bacteria</taxon>
        <taxon>Bacillati</taxon>
        <taxon>Actinomycetota</taxon>
        <taxon>Actinomycetes</taxon>
        <taxon>Kineosporiales</taxon>
        <taxon>Kineosporiaceae</taxon>
        <taxon>Kineococcus</taxon>
    </lineage>
</organism>
<keyword evidence="4 7" id="KW-0812">Transmembrane</keyword>
<evidence type="ECO:0000259" key="8">
    <source>
        <dbReference type="PROSITE" id="PS50928"/>
    </source>
</evidence>
<feature type="transmembrane region" description="Helical" evidence="7">
    <location>
        <begin position="173"/>
        <end position="196"/>
    </location>
</feature>
<protein>
    <submittedName>
        <fullName evidence="9">ABC transporter permease</fullName>
    </submittedName>
</protein>
<comment type="similarity">
    <text evidence="7">Belongs to the binding-protein-dependent transport system permease family.</text>
</comment>
<feature type="transmembrane region" description="Helical" evidence="7">
    <location>
        <begin position="139"/>
        <end position="161"/>
    </location>
</feature>